<dbReference type="GO" id="GO:0003700">
    <property type="term" value="F:DNA-binding transcription factor activity"/>
    <property type="evidence" value="ECO:0007669"/>
    <property type="project" value="InterPro"/>
</dbReference>
<dbReference type="SMART" id="SM00347">
    <property type="entry name" value="HTH_MARR"/>
    <property type="match status" value="1"/>
</dbReference>
<dbReference type="OrthoDB" id="3254893at2"/>
<name>A0A494XTG9_9BACL</name>
<feature type="domain" description="HTH marR-type" evidence="2">
    <location>
        <begin position="1"/>
        <end position="140"/>
    </location>
</feature>
<evidence type="ECO:0000313" key="3">
    <source>
        <dbReference type="EMBL" id="RKP53890.1"/>
    </source>
</evidence>
<dbReference type="InterPro" id="IPR036388">
    <property type="entry name" value="WH-like_DNA-bd_sf"/>
</dbReference>
<reference evidence="3 4" key="1">
    <citation type="submission" date="2018-10" db="EMBL/GenBank/DDBJ databases">
        <title>Cohnella sp. M2MS4P-1, whole genome shotgun sequence.</title>
        <authorList>
            <person name="Tuo L."/>
        </authorList>
    </citation>
    <scope>NUCLEOTIDE SEQUENCE [LARGE SCALE GENOMIC DNA]</scope>
    <source>
        <strain evidence="3 4">M2MS4P-1</strain>
    </source>
</reference>
<dbReference type="Proteomes" id="UP000282076">
    <property type="component" value="Unassembled WGS sequence"/>
</dbReference>
<comment type="caution">
    <text evidence="3">The sequence shown here is derived from an EMBL/GenBank/DDBJ whole genome shotgun (WGS) entry which is preliminary data.</text>
</comment>
<keyword evidence="4" id="KW-1185">Reference proteome</keyword>
<dbReference type="PANTHER" id="PTHR33164:SF67">
    <property type="entry name" value="TRANSCRIPTIONAL REGULATOR, MARR FAMILY"/>
    <property type="match status" value="1"/>
</dbReference>
<evidence type="ECO:0000313" key="4">
    <source>
        <dbReference type="Proteomes" id="UP000282076"/>
    </source>
</evidence>
<dbReference type="EMBL" id="RBZM01000005">
    <property type="protein sequence ID" value="RKP53890.1"/>
    <property type="molecule type" value="Genomic_DNA"/>
</dbReference>
<dbReference type="PANTHER" id="PTHR33164">
    <property type="entry name" value="TRANSCRIPTIONAL REGULATOR, MARR FAMILY"/>
    <property type="match status" value="1"/>
</dbReference>
<dbReference type="SUPFAM" id="SSF46785">
    <property type="entry name" value="Winged helix' DNA-binding domain"/>
    <property type="match status" value="1"/>
</dbReference>
<dbReference type="Pfam" id="PF01047">
    <property type="entry name" value="MarR"/>
    <property type="match status" value="1"/>
</dbReference>
<proteinExistence type="predicted"/>
<evidence type="ECO:0000256" key="1">
    <source>
        <dbReference type="ARBA" id="ARBA00023125"/>
    </source>
</evidence>
<evidence type="ECO:0000259" key="2">
    <source>
        <dbReference type="PROSITE" id="PS50995"/>
    </source>
</evidence>
<dbReference type="PROSITE" id="PS50995">
    <property type="entry name" value="HTH_MARR_2"/>
    <property type="match status" value="1"/>
</dbReference>
<dbReference type="RefSeq" id="WP_120976766.1">
    <property type="nucleotide sequence ID" value="NZ_RBZM01000005.1"/>
</dbReference>
<organism evidence="3 4">
    <name type="scientific">Cohnella endophytica</name>
    <dbReference type="NCBI Taxonomy" id="2419778"/>
    <lineage>
        <taxon>Bacteria</taxon>
        <taxon>Bacillati</taxon>
        <taxon>Bacillota</taxon>
        <taxon>Bacilli</taxon>
        <taxon>Bacillales</taxon>
        <taxon>Paenibacillaceae</taxon>
        <taxon>Cohnella</taxon>
    </lineage>
</organism>
<dbReference type="InterPro" id="IPR000835">
    <property type="entry name" value="HTH_MarR-typ"/>
</dbReference>
<dbReference type="Gene3D" id="1.10.10.10">
    <property type="entry name" value="Winged helix-like DNA-binding domain superfamily/Winged helix DNA-binding domain"/>
    <property type="match status" value="1"/>
</dbReference>
<dbReference type="InterPro" id="IPR039422">
    <property type="entry name" value="MarR/SlyA-like"/>
</dbReference>
<dbReference type="InterPro" id="IPR036390">
    <property type="entry name" value="WH_DNA-bd_sf"/>
</dbReference>
<sequence>MINRKELLESYSKKFMIHMRMWESEWNRNNTSDLSYAQFLVLYTLNLEGPQQSKQLVNDLSITSGGITAISDKLLAQGLIRRSRDGQRDRRAIMLEISDEGRMRLESLEEGRDRTFDAIFGVLTDAEIAFLEQVYGKLISIRKE</sequence>
<dbReference type="GO" id="GO:0003677">
    <property type="term" value="F:DNA binding"/>
    <property type="evidence" value="ECO:0007669"/>
    <property type="project" value="UniProtKB-KW"/>
</dbReference>
<gene>
    <name evidence="3" type="ORF">D7Z26_10865</name>
</gene>
<dbReference type="AlphaFoldDB" id="A0A494XTG9"/>
<protein>
    <submittedName>
        <fullName evidence="3">MarR family transcriptional regulator</fullName>
    </submittedName>
</protein>
<accession>A0A494XTG9</accession>
<dbReference type="GO" id="GO:0006950">
    <property type="term" value="P:response to stress"/>
    <property type="evidence" value="ECO:0007669"/>
    <property type="project" value="TreeGrafter"/>
</dbReference>
<keyword evidence="1" id="KW-0238">DNA-binding</keyword>